<dbReference type="InterPro" id="IPR036010">
    <property type="entry name" value="2Fe-2S_ferredoxin-like_sf"/>
</dbReference>
<dbReference type="RefSeq" id="WP_275977639.1">
    <property type="nucleotide sequence ID" value="NZ_JAMTCS010000010.1"/>
</dbReference>
<dbReference type="CDD" id="cd00207">
    <property type="entry name" value="fer2"/>
    <property type="match status" value="1"/>
</dbReference>
<dbReference type="Gene3D" id="3.50.50.60">
    <property type="entry name" value="FAD/NAD(P)-binding domain"/>
    <property type="match status" value="2"/>
</dbReference>
<evidence type="ECO:0000256" key="8">
    <source>
        <dbReference type="SAM" id="MobiDB-lite"/>
    </source>
</evidence>
<feature type="domain" description="FAD-binding FR-type" evidence="10">
    <location>
        <begin position="535"/>
        <end position="640"/>
    </location>
</feature>
<evidence type="ECO:0000259" key="9">
    <source>
        <dbReference type="PROSITE" id="PS51085"/>
    </source>
</evidence>
<evidence type="ECO:0000313" key="11">
    <source>
        <dbReference type="EMBL" id="MCP2266067.1"/>
    </source>
</evidence>
<dbReference type="InterPro" id="IPR017927">
    <property type="entry name" value="FAD-bd_FR_type"/>
</dbReference>
<evidence type="ECO:0000256" key="7">
    <source>
        <dbReference type="ARBA" id="ARBA00023027"/>
    </source>
</evidence>
<protein>
    <submittedName>
        <fullName evidence="11">Ferredoxin-NADP reductase</fullName>
    </submittedName>
</protein>
<dbReference type="InterPro" id="IPR002937">
    <property type="entry name" value="Amino_oxidase"/>
</dbReference>
<evidence type="ECO:0000256" key="3">
    <source>
        <dbReference type="ARBA" id="ARBA00022729"/>
    </source>
</evidence>
<dbReference type="PRINTS" id="PR00410">
    <property type="entry name" value="PHEHYDRXLASE"/>
</dbReference>
<proteinExistence type="predicted"/>
<dbReference type="SUPFAM" id="SSF63380">
    <property type="entry name" value="Riboflavin synthase domain-like"/>
    <property type="match status" value="1"/>
</dbReference>
<dbReference type="Proteomes" id="UP001139493">
    <property type="component" value="Unassembled WGS sequence"/>
</dbReference>
<dbReference type="GO" id="GO:0051537">
    <property type="term" value="F:2 iron, 2 sulfur cluster binding"/>
    <property type="evidence" value="ECO:0007669"/>
    <property type="project" value="UniProtKB-KW"/>
</dbReference>
<keyword evidence="6" id="KW-0411">Iron-sulfur</keyword>
<dbReference type="GO" id="GO:0016491">
    <property type="term" value="F:oxidoreductase activity"/>
    <property type="evidence" value="ECO:0007669"/>
    <property type="project" value="InterPro"/>
</dbReference>
<dbReference type="SUPFAM" id="SSF51905">
    <property type="entry name" value="FAD/NAD(P)-binding domain"/>
    <property type="match status" value="1"/>
</dbReference>
<keyword evidence="4" id="KW-0274">FAD</keyword>
<reference evidence="11" key="1">
    <citation type="submission" date="2022-06" db="EMBL/GenBank/DDBJ databases">
        <title>Genomic Encyclopedia of Archaeal and Bacterial Type Strains, Phase II (KMG-II): from individual species to whole genera.</title>
        <authorList>
            <person name="Goeker M."/>
        </authorList>
    </citation>
    <scope>NUCLEOTIDE SEQUENCE</scope>
    <source>
        <strain evidence="11">DSM 26652</strain>
    </source>
</reference>
<comment type="caution">
    <text evidence="11">The sequence shown here is derived from an EMBL/GenBank/DDBJ whole genome shotgun (WGS) entry which is preliminary data.</text>
</comment>
<dbReference type="InterPro" id="IPR017938">
    <property type="entry name" value="Riboflavin_synthase-like_b-brl"/>
</dbReference>
<keyword evidence="12" id="KW-1185">Reference proteome</keyword>
<dbReference type="Gene3D" id="3.10.20.30">
    <property type="match status" value="1"/>
</dbReference>
<dbReference type="EMBL" id="JAMTCS010000010">
    <property type="protein sequence ID" value="MCP2266067.1"/>
    <property type="molecule type" value="Genomic_DNA"/>
</dbReference>
<keyword evidence="2" id="KW-0479">Metal-binding</keyword>
<dbReference type="Pfam" id="PF00970">
    <property type="entry name" value="FAD_binding_6"/>
    <property type="match status" value="1"/>
</dbReference>
<dbReference type="PROSITE" id="PS51384">
    <property type="entry name" value="FAD_FR"/>
    <property type="match status" value="1"/>
</dbReference>
<dbReference type="InterPro" id="IPR039261">
    <property type="entry name" value="FNR_nucleotide-bd"/>
</dbReference>
<dbReference type="PANTHER" id="PTHR46091">
    <property type="entry name" value="BLR7054 PROTEIN"/>
    <property type="match status" value="1"/>
</dbReference>
<dbReference type="InterPro" id="IPR001041">
    <property type="entry name" value="2Fe-2S_ferredoxin-type"/>
</dbReference>
<dbReference type="InterPro" id="IPR052206">
    <property type="entry name" value="Retinol_saturase"/>
</dbReference>
<dbReference type="SUPFAM" id="SSF54292">
    <property type="entry name" value="2Fe-2S ferredoxin-like"/>
    <property type="match status" value="1"/>
</dbReference>
<sequence length="883" mass="94797">MSGTDRFDVVVIGSGMGGLAAARALAQFGGQRVLVLEQHYTPGGMTHEFSRQGTYRFGTGLHYLSAASQPFLDFMTDGRAQFTRLPDDFDVLHFPGLDFAVPSSRDRFRDRLKEQFPAESAAIDRFFRSVPRAMGALTARNTLASFPAPVGALGLPVVERLFPSAYRTLWQEVSRSFRDPGLRAVVAARWGLYGPPPEESAFGYHASVPLTYFADGATHPVGGPAEISSLTLAAVRRRGVELRTRHRVHRIVVEGGRTRGVDVEDAATGHRYRIEASTVVSAAGARNTYALLPPGAAPGAESALSDLPDGPSTLMLFLGLDRTPAQFGLQGENHWFMPDLGGDGGFHQKPGDGTLYVSFGSLNNPAARSHTVEVLELVEPSLFARWRGTSEDHRPADYAQLKSTVTRRLLDRLDRQWPGFGATVTFSELATPLTFETYQNSRHGVFYGLPTTPGRLRTRLAGCHTPVPGLLLAGQDAWGTGVVGALAGGLMAAMAALRPSQTAAMWRTVGSGGRPSSRAARRSSRAARGAAPARQWQGYLRVGQVTRLTPTVNRIRLEPIDGGRLPFTFTAGQYLTLDLPVAVEPIERSYSVCSGPSDTHFVEIAVKREAQGLGSVFLHDDVKEGQALRLHGPYGQFTYDPRRDAGTGTLLLVAGGVGITPLMSVLEAAADVAHAGQVVLLAGYRTEEEILFRPELEALRARLPHLEVNTFVSRPGPGWQGPTGRIGRSVLAPYASDVSRVHLCGPGPMMQDVIGHLTAAGVPRSAIHVEAFTSSRSRTTRRERAHDIALAAEQAGVTSFAVDARAAGRQFTCVPGQSVLDGANAAQVPLPQSCDEGICGTCRVRVLSGSSETDTRGMFSAEEIEAGWRLACQTLPTSDLTIA</sequence>
<dbReference type="PROSITE" id="PS51085">
    <property type="entry name" value="2FE2S_FER_2"/>
    <property type="match status" value="1"/>
</dbReference>
<keyword evidence="5" id="KW-0521">NADP</keyword>
<dbReference type="Pfam" id="PF00175">
    <property type="entry name" value="NAD_binding_1"/>
    <property type="match status" value="1"/>
</dbReference>
<accession>A0A9X2G660</accession>
<dbReference type="InterPro" id="IPR001709">
    <property type="entry name" value="Flavoprot_Pyr_Nucl_cyt_Rdtase"/>
</dbReference>
<keyword evidence="7" id="KW-0520">NAD</keyword>
<keyword evidence="2" id="KW-0408">Iron</keyword>
<keyword evidence="3" id="KW-0732">Signal</keyword>
<dbReference type="InterPro" id="IPR001433">
    <property type="entry name" value="OxRdtase_FAD/NAD-bd"/>
</dbReference>
<keyword evidence="2" id="KW-0001">2Fe-2S</keyword>
<evidence type="ECO:0000256" key="2">
    <source>
        <dbReference type="ARBA" id="ARBA00022714"/>
    </source>
</evidence>
<dbReference type="InterPro" id="IPR008333">
    <property type="entry name" value="Cbr1-like_FAD-bd_dom"/>
</dbReference>
<dbReference type="InterPro" id="IPR012675">
    <property type="entry name" value="Beta-grasp_dom_sf"/>
</dbReference>
<dbReference type="PRINTS" id="PR00371">
    <property type="entry name" value="FPNCR"/>
</dbReference>
<dbReference type="Gene3D" id="3.40.50.80">
    <property type="entry name" value="Nucleotide-binding domain of ferredoxin-NADP reductase (FNR) module"/>
    <property type="match status" value="1"/>
</dbReference>
<feature type="region of interest" description="Disordered" evidence="8">
    <location>
        <begin position="507"/>
        <end position="530"/>
    </location>
</feature>
<organism evidence="11 12">
    <name type="scientific">Promicromonospora thailandica</name>
    <dbReference type="NCBI Taxonomy" id="765201"/>
    <lineage>
        <taxon>Bacteria</taxon>
        <taxon>Bacillati</taxon>
        <taxon>Actinomycetota</taxon>
        <taxon>Actinomycetes</taxon>
        <taxon>Micrococcales</taxon>
        <taxon>Promicromonosporaceae</taxon>
        <taxon>Promicromonospora</taxon>
    </lineage>
</organism>
<dbReference type="PANTHER" id="PTHR46091:SF3">
    <property type="entry name" value="AMINE OXIDASE DOMAIN-CONTAINING PROTEIN"/>
    <property type="match status" value="1"/>
</dbReference>
<evidence type="ECO:0000256" key="5">
    <source>
        <dbReference type="ARBA" id="ARBA00022857"/>
    </source>
</evidence>
<keyword evidence="1" id="KW-0285">Flavoprotein</keyword>
<evidence type="ECO:0000256" key="6">
    <source>
        <dbReference type="ARBA" id="ARBA00023014"/>
    </source>
</evidence>
<name>A0A9X2G660_9MICO</name>
<evidence type="ECO:0000256" key="4">
    <source>
        <dbReference type="ARBA" id="ARBA00022827"/>
    </source>
</evidence>
<evidence type="ECO:0000313" key="12">
    <source>
        <dbReference type="Proteomes" id="UP001139493"/>
    </source>
</evidence>
<evidence type="ECO:0000259" key="10">
    <source>
        <dbReference type="PROSITE" id="PS51384"/>
    </source>
</evidence>
<gene>
    <name evidence="11" type="ORF">APR03_003432</name>
</gene>
<dbReference type="InterPro" id="IPR036188">
    <property type="entry name" value="FAD/NAD-bd_sf"/>
</dbReference>
<dbReference type="PROSITE" id="PS00197">
    <property type="entry name" value="2FE2S_FER_1"/>
    <property type="match status" value="1"/>
</dbReference>
<dbReference type="InterPro" id="IPR006058">
    <property type="entry name" value="2Fe2S_fd_BS"/>
</dbReference>
<feature type="domain" description="2Fe-2S ferredoxin-type" evidence="9">
    <location>
        <begin position="798"/>
        <end position="883"/>
    </location>
</feature>
<dbReference type="SUPFAM" id="SSF52343">
    <property type="entry name" value="Ferredoxin reductase-like, C-terminal NADP-linked domain"/>
    <property type="match status" value="1"/>
</dbReference>
<evidence type="ECO:0000256" key="1">
    <source>
        <dbReference type="ARBA" id="ARBA00022630"/>
    </source>
</evidence>
<dbReference type="Pfam" id="PF00111">
    <property type="entry name" value="Fer2"/>
    <property type="match status" value="1"/>
</dbReference>
<dbReference type="Gene3D" id="2.40.30.10">
    <property type="entry name" value="Translation factors"/>
    <property type="match status" value="1"/>
</dbReference>
<dbReference type="Pfam" id="PF01593">
    <property type="entry name" value="Amino_oxidase"/>
    <property type="match status" value="1"/>
</dbReference>
<dbReference type="AlphaFoldDB" id="A0A9X2G660"/>